<protein>
    <submittedName>
        <fullName evidence="2">2,3,4,5-tetrahydropyridine-2,6-dicarboxylate N-acetyltransferase</fullName>
    </submittedName>
</protein>
<comment type="caution">
    <text evidence="2">The sequence shown here is derived from an EMBL/GenBank/DDBJ whole genome shotgun (WGS) entry which is preliminary data.</text>
</comment>
<keyword evidence="3" id="KW-1185">Reference proteome</keyword>
<accession>A0ABQ5KRK1</accession>
<feature type="non-terminal residue" evidence="2">
    <location>
        <position position="122"/>
    </location>
</feature>
<gene>
    <name evidence="2" type="ORF">ADUPG1_002926</name>
</gene>
<dbReference type="InterPro" id="IPR001451">
    <property type="entry name" value="Hexapep"/>
</dbReference>
<feature type="domain" description="2,3,4,5-tetrahydropyridine-2,6-dicarboxylate N-acetyltransferase N-terminal" evidence="1">
    <location>
        <begin position="8"/>
        <end position="90"/>
    </location>
</feature>
<dbReference type="SUPFAM" id="SSF51161">
    <property type="entry name" value="Trimeric LpxA-like enzymes"/>
    <property type="match status" value="1"/>
</dbReference>
<dbReference type="InterPro" id="IPR011004">
    <property type="entry name" value="Trimer_LpxA-like_sf"/>
</dbReference>
<name>A0ABQ5KRK1_9EUKA</name>
<dbReference type="Pfam" id="PF00132">
    <property type="entry name" value="Hexapep"/>
    <property type="match status" value="1"/>
</dbReference>
<reference evidence="2" key="1">
    <citation type="submission" date="2022-03" db="EMBL/GenBank/DDBJ databases">
        <title>Draft genome sequence of Aduncisulcus paluster, a free-living microaerophilic Fornicata.</title>
        <authorList>
            <person name="Yuyama I."/>
            <person name="Kume K."/>
            <person name="Tamura T."/>
            <person name="Inagaki Y."/>
            <person name="Hashimoto T."/>
        </authorList>
    </citation>
    <scope>NUCLEOTIDE SEQUENCE</scope>
    <source>
        <strain evidence="2">NY0171</strain>
    </source>
</reference>
<dbReference type="EMBL" id="BQXS01003692">
    <property type="protein sequence ID" value="GKT35102.1"/>
    <property type="molecule type" value="Genomic_DNA"/>
</dbReference>
<evidence type="ECO:0000313" key="2">
    <source>
        <dbReference type="EMBL" id="GKT35102.1"/>
    </source>
</evidence>
<proteinExistence type="predicted"/>
<dbReference type="Proteomes" id="UP001057375">
    <property type="component" value="Unassembled WGS sequence"/>
</dbReference>
<dbReference type="Pfam" id="PF08503">
    <property type="entry name" value="DapH_N"/>
    <property type="match status" value="1"/>
</dbReference>
<evidence type="ECO:0000259" key="1">
    <source>
        <dbReference type="Pfam" id="PF08503"/>
    </source>
</evidence>
<dbReference type="Gene3D" id="3.30.70.250">
    <property type="entry name" value="Malonyl-CoA ACP transacylase, ACP-binding"/>
    <property type="match status" value="1"/>
</dbReference>
<organism evidence="2 3">
    <name type="scientific">Aduncisulcus paluster</name>
    <dbReference type="NCBI Taxonomy" id="2918883"/>
    <lineage>
        <taxon>Eukaryota</taxon>
        <taxon>Metamonada</taxon>
        <taxon>Carpediemonas-like organisms</taxon>
        <taxon>Aduncisulcus</taxon>
    </lineage>
</organism>
<sequence>MSQQYDMTNPYEIAKFIKDAKKSTPVKAYVKGDLSGITSDSVRIFGQDQFYVLFGESVDVLAFLEANKSLVVDFELENDRRNSAIPLLDLKYQNARIEPGAMIRDRVAIGDNAVIMMGAVIN</sequence>
<dbReference type="InterPro" id="IPR013710">
    <property type="entry name" value="DapH_N"/>
</dbReference>
<evidence type="ECO:0000313" key="3">
    <source>
        <dbReference type="Proteomes" id="UP001057375"/>
    </source>
</evidence>
<dbReference type="Gene3D" id="2.160.10.10">
    <property type="entry name" value="Hexapeptide repeat proteins"/>
    <property type="match status" value="1"/>
</dbReference>